<evidence type="ECO:0000313" key="11">
    <source>
        <dbReference type="EMBL" id="PTI28357.1"/>
    </source>
</evidence>
<evidence type="ECO:0000256" key="10">
    <source>
        <dbReference type="SAM" id="Phobius"/>
    </source>
</evidence>
<feature type="transmembrane region" description="Helical" evidence="10">
    <location>
        <begin position="66"/>
        <end position="92"/>
    </location>
</feature>
<feature type="transmembrane region" description="Helical" evidence="10">
    <location>
        <begin position="183"/>
        <end position="207"/>
    </location>
</feature>
<evidence type="ECO:0000256" key="2">
    <source>
        <dbReference type="ARBA" id="ARBA00022448"/>
    </source>
</evidence>
<keyword evidence="3" id="KW-1003">Cell membrane</keyword>
<evidence type="ECO:0000256" key="7">
    <source>
        <dbReference type="ARBA" id="ARBA00022989"/>
    </source>
</evidence>
<feature type="transmembrane region" description="Helical" evidence="10">
    <location>
        <begin position="120"/>
        <end position="142"/>
    </location>
</feature>
<keyword evidence="5 10" id="KW-0812">Transmembrane</keyword>
<feature type="transmembrane region" description="Helical" evidence="10">
    <location>
        <begin position="36"/>
        <end position="54"/>
    </location>
</feature>
<name>A0A2T4PQX5_9STAP</name>
<comment type="subcellular location">
    <subcellularLocation>
        <location evidence="1">Cell membrane</location>
        <topology evidence="1">Multi-pass membrane protein</topology>
    </subcellularLocation>
</comment>
<dbReference type="InterPro" id="IPR003445">
    <property type="entry name" value="Cat_transpt"/>
</dbReference>
<keyword evidence="4" id="KW-0633">Potassium transport</keyword>
<dbReference type="STRING" id="1167632.GCA_000286335_01243"/>
<dbReference type="PANTHER" id="PTHR32024:SF1">
    <property type="entry name" value="KTR SYSTEM POTASSIUM UPTAKE PROTEIN B"/>
    <property type="match status" value="1"/>
</dbReference>
<sequence>MNTISKLTMLYLTLFITTTVIGSILLYLPMTGRKSISFIDAFFIATSAFTVTGLSTVDIPSQFNDLGYLVIILLIQIGGIGIVTLTIFIMIFTRKNITFKNRELLMYTWSIDNDSGLLKITIHLVIFSFIVELLGALILSLVFIPDFGIAKGGFLSLFTSISSFNNAGFSLFSNSLIPYSNNFIVNIIVPLLIIIGGIGYIVIVDLWRSNRISKLKLHSKIVLTTTSILIFVGAISFWLIEKNNTLKNDNWIVQVYKSVFQSVSTRTAGFNTVDIGQLHDSTLFIFDLLMFIGAAPMSTGGGIKVTTFAIIVAYLYAQLKGQKHTHIFKKSIMAEQISKAIIICFLSSTLIFLSTLIILIESPNLNMTKVLFETISAFATVGLSTGITADLTSLSKVILILLMIIGKIGVIIIVSIFIRPKKESYYYSSEKINL</sequence>
<comment type="caution">
    <text evidence="11">The sequence shown here is derived from an EMBL/GenBank/DDBJ whole genome shotgun (WGS) entry which is preliminary data.</text>
</comment>
<keyword evidence="8" id="KW-0406">Ion transport</keyword>
<evidence type="ECO:0000256" key="1">
    <source>
        <dbReference type="ARBA" id="ARBA00004651"/>
    </source>
</evidence>
<dbReference type="AlphaFoldDB" id="A0A2T4PQX5"/>
<dbReference type="PANTHER" id="PTHR32024">
    <property type="entry name" value="TRK SYSTEM POTASSIUM UPTAKE PROTEIN TRKG-RELATED"/>
    <property type="match status" value="1"/>
</dbReference>
<gene>
    <name evidence="11" type="ORF">BU072_11825</name>
</gene>
<dbReference type="Proteomes" id="UP000241209">
    <property type="component" value="Unassembled WGS sequence"/>
</dbReference>
<protein>
    <submittedName>
        <fullName evidence="11">Potassium transporter KtrB</fullName>
    </submittedName>
</protein>
<dbReference type="RefSeq" id="WP_107557304.1">
    <property type="nucleotide sequence ID" value="NZ_CANQVP010000120.1"/>
</dbReference>
<feature type="transmembrane region" description="Helical" evidence="10">
    <location>
        <begin position="7"/>
        <end position="30"/>
    </location>
</feature>
<evidence type="ECO:0000256" key="9">
    <source>
        <dbReference type="ARBA" id="ARBA00023136"/>
    </source>
</evidence>
<evidence type="ECO:0000256" key="5">
    <source>
        <dbReference type="ARBA" id="ARBA00022692"/>
    </source>
</evidence>
<keyword evidence="9 10" id="KW-0472">Membrane</keyword>
<dbReference type="Pfam" id="PF02386">
    <property type="entry name" value="TrkH"/>
    <property type="match status" value="1"/>
</dbReference>
<keyword evidence="2" id="KW-0813">Transport</keyword>
<proteinExistence type="predicted"/>
<organism evidence="11 12">
    <name type="scientific">Mammaliicoccus vitulinus</name>
    <dbReference type="NCBI Taxonomy" id="71237"/>
    <lineage>
        <taxon>Bacteria</taxon>
        <taxon>Bacillati</taxon>
        <taxon>Bacillota</taxon>
        <taxon>Bacilli</taxon>
        <taxon>Bacillales</taxon>
        <taxon>Staphylococcaceae</taxon>
        <taxon>Mammaliicoccus</taxon>
    </lineage>
</organism>
<dbReference type="GO" id="GO:0005886">
    <property type="term" value="C:plasma membrane"/>
    <property type="evidence" value="ECO:0007669"/>
    <property type="project" value="UniProtKB-SubCell"/>
</dbReference>
<feature type="transmembrane region" description="Helical" evidence="10">
    <location>
        <begin position="219"/>
        <end position="240"/>
    </location>
</feature>
<dbReference type="NCBIfam" id="TIGR00933">
    <property type="entry name" value="2a38"/>
    <property type="match status" value="1"/>
</dbReference>
<evidence type="ECO:0000256" key="4">
    <source>
        <dbReference type="ARBA" id="ARBA00022538"/>
    </source>
</evidence>
<reference evidence="11 12" key="1">
    <citation type="journal article" date="2016" name="Front. Microbiol.">
        <title>Comprehensive Phylogenetic Analysis of Bovine Non-aureus Staphylococci Species Based on Whole-Genome Sequencing.</title>
        <authorList>
            <person name="Naushad S."/>
            <person name="Barkema H.W."/>
            <person name="Luby C."/>
            <person name="Condas L.A."/>
            <person name="Nobrega D.B."/>
            <person name="Carson D.A."/>
            <person name="De Buck J."/>
        </authorList>
    </citation>
    <scope>NUCLEOTIDE SEQUENCE [LARGE SCALE GENOMIC DNA]</scope>
    <source>
        <strain evidence="11 12">SNUC 2204</strain>
    </source>
</reference>
<accession>A0A2T4PQX5</accession>
<keyword evidence="7 10" id="KW-1133">Transmembrane helix</keyword>
<evidence type="ECO:0000256" key="6">
    <source>
        <dbReference type="ARBA" id="ARBA00022958"/>
    </source>
</evidence>
<evidence type="ECO:0000256" key="3">
    <source>
        <dbReference type="ARBA" id="ARBA00022475"/>
    </source>
</evidence>
<dbReference type="InterPro" id="IPR004772">
    <property type="entry name" value="TrkH"/>
</dbReference>
<dbReference type="EMBL" id="PZFK01000030">
    <property type="protein sequence ID" value="PTI28357.1"/>
    <property type="molecule type" value="Genomic_DNA"/>
</dbReference>
<evidence type="ECO:0000256" key="8">
    <source>
        <dbReference type="ARBA" id="ARBA00023065"/>
    </source>
</evidence>
<feature type="transmembrane region" description="Helical" evidence="10">
    <location>
        <begin position="397"/>
        <end position="418"/>
    </location>
</feature>
<feature type="transmembrane region" description="Helical" evidence="10">
    <location>
        <begin position="337"/>
        <end position="360"/>
    </location>
</feature>
<feature type="transmembrane region" description="Helical" evidence="10">
    <location>
        <begin position="288"/>
        <end position="316"/>
    </location>
</feature>
<keyword evidence="6" id="KW-0630">Potassium</keyword>
<dbReference type="GO" id="GO:0015379">
    <property type="term" value="F:potassium:chloride symporter activity"/>
    <property type="evidence" value="ECO:0007669"/>
    <property type="project" value="InterPro"/>
</dbReference>
<evidence type="ECO:0000313" key="12">
    <source>
        <dbReference type="Proteomes" id="UP000241209"/>
    </source>
</evidence>